<feature type="transmembrane region" description="Helical" evidence="9">
    <location>
        <begin position="155"/>
        <end position="173"/>
    </location>
</feature>
<evidence type="ECO:0000256" key="3">
    <source>
        <dbReference type="ARBA" id="ARBA00022448"/>
    </source>
</evidence>
<keyword evidence="6 9" id="KW-1133">Transmembrane helix</keyword>
<dbReference type="PANTHER" id="PTHR30047">
    <property type="entry name" value="HIGH-AFFINITY CHOLINE TRANSPORT PROTEIN-RELATED"/>
    <property type="match status" value="1"/>
</dbReference>
<feature type="transmembrane region" description="Helical" evidence="9">
    <location>
        <begin position="459"/>
        <end position="475"/>
    </location>
</feature>
<dbReference type="AlphaFoldDB" id="A0A9D1RQ98"/>
<evidence type="ECO:0000313" key="11">
    <source>
        <dbReference type="Proteomes" id="UP000824190"/>
    </source>
</evidence>
<comment type="similarity">
    <text evidence="2">Belongs to the BCCT transporter (TC 2.A.15) family.</text>
</comment>
<accession>A0A9D1RQ98</accession>
<evidence type="ECO:0000313" key="10">
    <source>
        <dbReference type="EMBL" id="HIW92223.1"/>
    </source>
</evidence>
<evidence type="ECO:0000256" key="7">
    <source>
        <dbReference type="ARBA" id="ARBA00023136"/>
    </source>
</evidence>
<evidence type="ECO:0000256" key="8">
    <source>
        <dbReference type="SAM" id="MobiDB-lite"/>
    </source>
</evidence>
<dbReference type="Proteomes" id="UP000824190">
    <property type="component" value="Unassembled WGS sequence"/>
</dbReference>
<feature type="transmembrane region" description="Helical" evidence="9">
    <location>
        <begin position="236"/>
        <end position="260"/>
    </location>
</feature>
<reference evidence="10" key="2">
    <citation type="submission" date="2021-04" db="EMBL/GenBank/DDBJ databases">
        <authorList>
            <person name="Gilroy R."/>
        </authorList>
    </citation>
    <scope>NUCLEOTIDE SEQUENCE</scope>
    <source>
        <strain evidence="10">CHK32-1732</strain>
    </source>
</reference>
<comment type="caution">
    <text evidence="10">The sequence shown here is derived from an EMBL/GenBank/DDBJ whole genome shotgun (WGS) entry which is preliminary data.</text>
</comment>
<sequence length="614" mass="66129">MSAAGSGTASEGVKKRGPDKLILGVSAGFIIVFVIVCVAFASQARDGFGSVADWLMTNLNWLYIGGVSISLLFLLGLAISHFGRMRLGPDGEKPEYSLGSWFAMLFAGGLGAVLMFWGVAEPLNHAINVPWQNEEPMSHGAVDQAMGFTMYHFGIHMWVLFALPGLALGYFIYKRNLPPRLSSAFAPILGGAIYRWPGKLIDALAIIGTVFGIAVSFGLGALQIQSGMGTVFGIDGSTWLLIAIIGAIVALACWSVAVGLDKGIKNLSNINIIMAVCLMLFVLVAGPTLLLLRGTLDSASLYAEWLPKLMFWSDADQISEEGWQGTWTVFYYAWTICWSPFMGMFLARISKGRTVREFVAGVLALPALFVLIWFSIFGYAGLNAERENPGSLSGPVVEDGDAPSSLFILLETMPWTTIVSVFALLVAAIFFVTSIDSAALVMDMFAVGEENVTPTWQRVLWAVSIAAVAAAILVMEPDAGMEALQEIAVIIGLPFFLMFFVMMYAILRGMHNDFHARPEPITRQWGKTDSPEALEENERKPAPGYAESGEELPRASYDEAGNLIVPGNIIVAGDVGVVGEVADADADDWEALEDVEVPDLNSSTGDGSEDTGRN</sequence>
<comment type="subcellular location">
    <subcellularLocation>
        <location evidence="1">Cell membrane</location>
        <topology evidence="1">Multi-pass membrane protein</topology>
    </subcellularLocation>
</comment>
<dbReference type="Pfam" id="PF02028">
    <property type="entry name" value="BCCT"/>
    <property type="match status" value="1"/>
</dbReference>
<feature type="transmembrane region" description="Helical" evidence="9">
    <location>
        <begin position="101"/>
        <end position="120"/>
    </location>
</feature>
<feature type="transmembrane region" description="Helical" evidence="9">
    <location>
        <begin position="359"/>
        <end position="382"/>
    </location>
</feature>
<reference evidence="10" key="1">
    <citation type="journal article" date="2021" name="PeerJ">
        <title>Extensive microbial diversity within the chicken gut microbiome revealed by metagenomics and culture.</title>
        <authorList>
            <person name="Gilroy R."/>
            <person name="Ravi A."/>
            <person name="Getino M."/>
            <person name="Pursley I."/>
            <person name="Horton D.L."/>
            <person name="Alikhan N.F."/>
            <person name="Baker D."/>
            <person name="Gharbi K."/>
            <person name="Hall N."/>
            <person name="Watson M."/>
            <person name="Adriaenssens E.M."/>
            <person name="Foster-Nyarko E."/>
            <person name="Jarju S."/>
            <person name="Secka A."/>
            <person name="Antonio M."/>
            <person name="Oren A."/>
            <person name="Chaudhuri R.R."/>
            <person name="La Ragione R."/>
            <person name="Hildebrand F."/>
            <person name="Pallen M.J."/>
        </authorList>
    </citation>
    <scope>NUCLEOTIDE SEQUENCE</scope>
    <source>
        <strain evidence="10">CHK32-1732</strain>
    </source>
</reference>
<dbReference type="InterPro" id="IPR000060">
    <property type="entry name" value="BCCT_transptr"/>
</dbReference>
<dbReference type="GO" id="GO:0022857">
    <property type="term" value="F:transmembrane transporter activity"/>
    <property type="evidence" value="ECO:0007669"/>
    <property type="project" value="InterPro"/>
</dbReference>
<feature type="transmembrane region" description="Helical" evidence="9">
    <location>
        <begin position="21"/>
        <end position="41"/>
    </location>
</feature>
<evidence type="ECO:0000256" key="4">
    <source>
        <dbReference type="ARBA" id="ARBA00022475"/>
    </source>
</evidence>
<feature type="region of interest" description="Disordered" evidence="8">
    <location>
        <begin position="590"/>
        <end position="614"/>
    </location>
</feature>
<evidence type="ECO:0000256" key="2">
    <source>
        <dbReference type="ARBA" id="ARBA00005658"/>
    </source>
</evidence>
<keyword evidence="3" id="KW-0813">Transport</keyword>
<name>A0A9D1RQ98_9CORY</name>
<keyword evidence="7 9" id="KW-0472">Membrane</keyword>
<feature type="transmembrane region" description="Helical" evidence="9">
    <location>
        <begin position="329"/>
        <end position="347"/>
    </location>
</feature>
<protein>
    <submittedName>
        <fullName evidence="10">BCCT family transporter</fullName>
    </submittedName>
</protein>
<evidence type="ECO:0000256" key="6">
    <source>
        <dbReference type="ARBA" id="ARBA00022989"/>
    </source>
</evidence>
<keyword evidence="4" id="KW-1003">Cell membrane</keyword>
<feature type="transmembrane region" description="Helical" evidence="9">
    <location>
        <begin position="61"/>
        <end position="80"/>
    </location>
</feature>
<dbReference type="EMBL" id="DXGC01000094">
    <property type="protein sequence ID" value="HIW92223.1"/>
    <property type="molecule type" value="Genomic_DNA"/>
</dbReference>
<dbReference type="GO" id="GO:0005886">
    <property type="term" value="C:plasma membrane"/>
    <property type="evidence" value="ECO:0007669"/>
    <property type="project" value="UniProtKB-SubCell"/>
</dbReference>
<feature type="transmembrane region" description="Helical" evidence="9">
    <location>
        <begin position="272"/>
        <end position="292"/>
    </location>
</feature>
<feature type="transmembrane region" description="Helical" evidence="9">
    <location>
        <begin position="418"/>
        <end position="447"/>
    </location>
</feature>
<feature type="region of interest" description="Disordered" evidence="8">
    <location>
        <begin position="521"/>
        <end position="552"/>
    </location>
</feature>
<evidence type="ECO:0000256" key="5">
    <source>
        <dbReference type="ARBA" id="ARBA00022692"/>
    </source>
</evidence>
<dbReference type="NCBIfam" id="TIGR00842">
    <property type="entry name" value="bcct"/>
    <property type="match status" value="1"/>
</dbReference>
<evidence type="ECO:0000256" key="9">
    <source>
        <dbReference type="SAM" id="Phobius"/>
    </source>
</evidence>
<evidence type="ECO:0000256" key="1">
    <source>
        <dbReference type="ARBA" id="ARBA00004651"/>
    </source>
</evidence>
<dbReference type="PANTHER" id="PTHR30047:SF7">
    <property type="entry name" value="HIGH-AFFINITY CHOLINE TRANSPORT PROTEIN"/>
    <property type="match status" value="1"/>
</dbReference>
<keyword evidence="5 9" id="KW-0812">Transmembrane</keyword>
<feature type="transmembrane region" description="Helical" evidence="9">
    <location>
        <begin position="203"/>
        <end position="224"/>
    </location>
</feature>
<gene>
    <name evidence="10" type="ORF">H9870_11255</name>
</gene>
<organism evidence="10 11">
    <name type="scientific">Candidatus Corynebacterium avicola</name>
    <dbReference type="NCBI Taxonomy" id="2838527"/>
    <lineage>
        <taxon>Bacteria</taxon>
        <taxon>Bacillati</taxon>
        <taxon>Actinomycetota</taxon>
        <taxon>Actinomycetes</taxon>
        <taxon>Mycobacteriales</taxon>
        <taxon>Corynebacteriaceae</taxon>
        <taxon>Corynebacterium</taxon>
    </lineage>
</organism>
<feature type="transmembrane region" description="Helical" evidence="9">
    <location>
        <begin position="487"/>
        <end position="507"/>
    </location>
</feature>
<proteinExistence type="inferred from homology"/>